<keyword evidence="4" id="KW-1185">Reference proteome</keyword>
<evidence type="ECO:0000256" key="1">
    <source>
        <dbReference type="SAM" id="MobiDB-lite"/>
    </source>
</evidence>
<evidence type="ECO:0000313" key="3">
    <source>
        <dbReference type="EMBL" id="GEO34467.1"/>
    </source>
</evidence>
<feature type="compositionally biased region" description="Low complexity" evidence="1">
    <location>
        <begin position="29"/>
        <end position="45"/>
    </location>
</feature>
<gene>
    <name evidence="3" type="ORF">CAE01nite_21920</name>
</gene>
<sequence length="221" mass="20608">MSMPRRAVVPAVACAVLAVGIAVAVPALTGPGSPPGTRGAAAPGTTAGGPGATPGGSSGTAAVPAAGVPAAPDGVAPGPDASSSPGPEAGPTAAAPASPPPPPAAPPAATDVDEDAGVPGGLAPAGVVLTSVERLGDGHLRVGGYVQDVLEPDGTCVATASAQGASYSASSRATPEATMTDCGPMDIAVAPPAGPATWTVQITYRSSVSAGTSPATKVEMP</sequence>
<organism evidence="3 4">
    <name type="scientific">Cellulomonas aerilata</name>
    <dbReference type="NCBI Taxonomy" id="515326"/>
    <lineage>
        <taxon>Bacteria</taxon>
        <taxon>Bacillati</taxon>
        <taxon>Actinomycetota</taxon>
        <taxon>Actinomycetes</taxon>
        <taxon>Micrococcales</taxon>
        <taxon>Cellulomonadaceae</taxon>
        <taxon>Cellulomonas</taxon>
    </lineage>
</organism>
<dbReference type="RefSeq" id="WP_146903929.1">
    <property type="nucleotide sequence ID" value="NZ_BAAARM010000003.1"/>
</dbReference>
<feature type="compositionally biased region" description="Gly residues" evidence="1">
    <location>
        <begin position="46"/>
        <end position="58"/>
    </location>
</feature>
<evidence type="ECO:0000313" key="4">
    <source>
        <dbReference type="Proteomes" id="UP000321181"/>
    </source>
</evidence>
<accession>A0A512DDF4</accession>
<dbReference type="EMBL" id="BJYY01000013">
    <property type="protein sequence ID" value="GEO34467.1"/>
    <property type="molecule type" value="Genomic_DNA"/>
</dbReference>
<feature type="signal peptide" evidence="2">
    <location>
        <begin position="1"/>
        <end position="24"/>
    </location>
</feature>
<dbReference type="Proteomes" id="UP000321181">
    <property type="component" value="Unassembled WGS sequence"/>
</dbReference>
<feature type="compositionally biased region" description="Low complexity" evidence="1">
    <location>
        <begin position="59"/>
        <end position="96"/>
    </location>
</feature>
<dbReference type="AlphaFoldDB" id="A0A512DDF4"/>
<protein>
    <submittedName>
        <fullName evidence="3">Uncharacterized protein</fullName>
    </submittedName>
</protein>
<feature type="chain" id="PRO_5021759919" evidence="2">
    <location>
        <begin position="25"/>
        <end position="221"/>
    </location>
</feature>
<reference evidence="3 4" key="1">
    <citation type="submission" date="2019-07" db="EMBL/GenBank/DDBJ databases">
        <title>Whole genome shotgun sequence of Cellulomonas aerilata NBRC 106308.</title>
        <authorList>
            <person name="Hosoyama A."/>
            <person name="Uohara A."/>
            <person name="Ohji S."/>
            <person name="Ichikawa N."/>
        </authorList>
    </citation>
    <scope>NUCLEOTIDE SEQUENCE [LARGE SCALE GENOMIC DNA]</scope>
    <source>
        <strain evidence="3 4">NBRC 106308</strain>
    </source>
</reference>
<evidence type="ECO:0000256" key="2">
    <source>
        <dbReference type="SAM" id="SignalP"/>
    </source>
</evidence>
<comment type="caution">
    <text evidence="3">The sequence shown here is derived from an EMBL/GenBank/DDBJ whole genome shotgun (WGS) entry which is preliminary data.</text>
</comment>
<keyword evidence="2" id="KW-0732">Signal</keyword>
<name>A0A512DDF4_9CELL</name>
<feature type="region of interest" description="Disordered" evidence="1">
    <location>
        <begin position="29"/>
        <end position="120"/>
    </location>
</feature>
<feature type="compositionally biased region" description="Pro residues" evidence="1">
    <location>
        <begin position="97"/>
        <end position="106"/>
    </location>
</feature>
<proteinExistence type="predicted"/>